<keyword evidence="4" id="KW-1185">Reference proteome</keyword>
<proteinExistence type="inferred from homology"/>
<evidence type="ECO:0000256" key="1">
    <source>
        <dbReference type="ARBA" id="ARBA00007435"/>
    </source>
</evidence>
<comment type="similarity">
    <text evidence="1">Belongs to the UPF0213 family.</text>
</comment>
<dbReference type="SMART" id="SM00465">
    <property type="entry name" value="GIYc"/>
    <property type="match status" value="1"/>
</dbReference>
<protein>
    <submittedName>
        <fullName evidence="3">GIY-YIG nuclease family protein</fullName>
    </submittedName>
</protein>
<evidence type="ECO:0000313" key="3">
    <source>
        <dbReference type="EMBL" id="GAA3705300.1"/>
    </source>
</evidence>
<dbReference type="Pfam" id="PF01541">
    <property type="entry name" value="GIY-YIG"/>
    <property type="match status" value="1"/>
</dbReference>
<name>A0ABP7DIX6_9GAMM</name>
<dbReference type="EMBL" id="BAABDS010000012">
    <property type="protein sequence ID" value="GAA3705300.1"/>
    <property type="molecule type" value="Genomic_DNA"/>
</dbReference>
<dbReference type="PANTHER" id="PTHR34477">
    <property type="entry name" value="UPF0213 PROTEIN YHBQ"/>
    <property type="match status" value="1"/>
</dbReference>
<evidence type="ECO:0000259" key="2">
    <source>
        <dbReference type="PROSITE" id="PS50164"/>
    </source>
</evidence>
<gene>
    <name evidence="3" type="ORF">GCM10022421_10290</name>
</gene>
<dbReference type="Gene3D" id="3.40.1440.10">
    <property type="entry name" value="GIY-YIG endonuclease"/>
    <property type="match status" value="1"/>
</dbReference>
<dbReference type="SUPFAM" id="SSF82771">
    <property type="entry name" value="GIY-YIG endonuclease"/>
    <property type="match status" value="1"/>
</dbReference>
<accession>A0ABP7DIX6</accession>
<reference evidence="4" key="1">
    <citation type="journal article" date="2019" name="Int. J. Syst. Evol. Microbiol.">
        <title>The Global Catalogue of Microorganisms (GCM) 10K type strain sequencing project: providing services to taxonomists for standard genome sequencing and annotation.</title>
        <authorList>
            <consortium name="The Broad Institute Genomics Platform"/>
            <consortium name="The Broad Institute Genome Sequencing Center for Infectious Disease"/>
            <person name="Wu L."/>
            <person name="Ma J."/>
        </authorList>
    </citation>
    <scope>NUCLEOTIDE SEQUENCE [LARGE SCALE GENOMIC DNA]</scope>
    <source>
        <strain evidence="4">JCM 17329</strain>
    </source>
</reference>
<dbReference type="PROSITE" id="PS50164">
    <property type="entry name" value="GIY_YIG"/>
    <property type="match status" value="1"/>
</dbReference>
<dbReference type="InterPro" id="IPR050190">
    <property type="entry name" value="UPF0213_domain"/>
</dbReference>
<dbReference type="InterPro" id="IPR000305">
    <property type="entry name" value="GIY-YIG_endonuc"/>
</dbReference>
<dbReference type="InterPro" id="IPR035901">
    <property type="entry name" value="GIY-YIG_endonuc_sf"/>
</dbReference>
<comment type="caution">
    <text evidence="3">The sequence shown here is derived from an EMBL/GenBank/DDBJ whole genome shotgun (WGS) entry which is preliminary data.</text>
</comment>
<dbReference type="Proteomes" id="UP001501479">
    <property type="component" value="Unassembled WGS sequence"/>
</dbReference>
<feature type="domain" description="GIY-YIG" evidence="2">
    <location>
        <begin position="7"/>
        <end position="83"/>
    </location>
</feature>
<dbReference type="PANTHER" id="PTHR34477:SF5">
    <property type="entry name" value="BSL5627 PROTEIN"/>
    <property type="match status" value="1"/>
</dbReference>
<organism evidence="3 4">
    <name type="scientific">Oceanisphaera sediminis</name>
    <dbReference type="NCBI Taxonomy" id="981381"/>
    <lineage>
        <taxon>Bacteria</taxon>
        <taxon>Pseudomonadati</taxon>
        <taxon>Pseudomonadota</taxon>
        <taxon>Gammaproteobacteria</taxon>
        <taxon>Aeromonadales</taxon>
        <taxon>Aeromonadaceae</taxon>
        <taxon>Oceanisphaera</taxon>
    </lineage>
</organism>
<sequence length="100" mass="12001">MVITMSKQPAVYMLTNNRNGTLYIGVTSNLVQRIWQHKQEEVAGFSARYALHILVYFELHADMYTAISREKQLKKWNRAWKLRLIEEHNPDWRDLWPDII</sequence>
<dbReference type="CDD" id="cd10448">
    <property type="entry name" value="GIY-YIG_unchar_3"/>
    <property type="match status" value="1"/>
</dbReference>
<evidence type="ECO:0000313" key="4">
    <source>
        <dbReference type="Proteomes" id="UP001501479"/>
    </source>
</evidence>